<dbReference type="InParanoid" id="T1HBV7"/>
<dbReference type="HOGENOM" id="CLU_1221022_0_0_1"/>
<dbReference type="VEuPathDB" id="VectorBase:RPRC001519"/>
<dbReference type="EMBL" id="ACPB03006887">
    <property type="status" value="NOT_ANNOTATED_CDS"/>
    <property type="molecule type" value="Genomic_DNA"/>
</dbReference>
<evidence type="ECO:0000313" key="1">
    <source>
        <dbReference type="EnsemblMetazoa" id="RPRC001519-PA"/>
    </source>
</evidence>
<dbReference type="SUPFAM" id="SSF56672">
    <property type="entry name" value="DNA/RNA polymerases"/>
    <property type="match status" value="1"/>
</dbReference>
<organism evidence="1 2">
    <name type="scientific">Rhodnius prolixus</name>
    <name type="common">Triatomid bug</name>
    <dbReference type="NCBI Taxonomy" id="13249"/>
    <lineage>
        <taxon>Eukaryota</taxon>
        <taxon>Metazoa</taxon>
        <taxon>Ecdysozoa</taxon>
        <taxon>Arthropoda</taxon>
        <taxon>Hexapoda</taxon>
        <taxon>Insecta</taxon>
        <taxon>Pterygota</taxon>
        <taxon>Neoptera</taxon>
        <taxon>Paraneoptera</taxon>
        <taxon>Hemiptera</taxon>
        <taxon>Heteroptera</taxon>
        <taxon>Panheteroptera</taxon>
        <taxon>Cimicomorpha</taxon>
        <taxon>Reduviidae</taxon>
        <taxon>Triatominae</taxon>
        <taxon>Rhodnius</taxon>
    </lineage>
</organism>
<dbReference type="SMART" id="SM00355">
    <property type="entry name" value="ZnF_C2H2"/>
    <property type="match status" value="2"/>
</dbReference>
<keyword evidence="2" id="KW-1185">Reference proteome</keyword>
<protein>
    <submittedName>
        <fullName evidence="1">C2H2-type domain-containing protein</fullName>
    </submittedName>
</protein>
<dbReference type="EnsemblMetazoa" id="RPRC001519-RA">
    <property type="protein sequence ID" value="RPRC001519-PA"/>
    <property type="gene ID" value="RPRC001519"/>
</dbReference>
<dbReference type="InterPro" id="IPR000477">
    <property type="entry name" value="RT_dom"/>
</dbReference>
<proteinExistence type="predicted"/>
<reference evidence="1" key="1">
    <citation type="submission" date="2015-05" db="UniProtKB">
        <authorList>
            <consortium name="EnsemblMetazoa"/>
        </authorList>
    </citation>
    <scope>IDENTIFICATION</scope>
</reference>
<dbReference type="AlphaFoldDB" id="T1HBV7"/>
<dbReference type="Proteomes" id="UP000015103">
    <property type="component" value="Unassembled WGS sequence"/>
</dbReference>
<dbReference type="Pfam" id="PF00078">
    <property type="entry name" value="RVT_1"/>
    <property type="match status" value="1"/>
</dbReference>
<evidence type="ECO:0000313" key="2">
    <source>
        <dbReference type="Proteomes" id="UP000015103"/>
    </source>
</evidence>
<dbReference type="STRING" id="13249.T1HBV7"/>
<dbReference type="Gene3D" id="3.30.160.60">
    <property type="entry name" value="Classic Zinc Finger"/>
    <property type="match status" value="1"/>
</dbReference>
<dbReference type="GO" id="GO:0071897">
    <property type="term" value="P:DNA biosynthetic process"/>
    <property type="evidence" value="ECO:0007669"/>
    <property type="project" value="UniProtKB-ARBA"/>
</dbReference>
<name>T1HBV7_RHOPR</name>
<accession>T1HBV7</accession>
<dbReference type="eggNOG" id="ENOG502SX9K">
    <property type="taxonomic scope" value="Eukaryota"/>
</dbReference>
<dbReference type="PROSITE" id="PS50157">
    <property type="entry name" value="ZINC_FINGER_C2H2_2"/>
    <property type="match status" value="1"/>
</dbReference>
<sequence length="227" mass="26281">MVSRWNQRQQYKRNGLRQGDALACLLFNLALERVIRESEIQTSGTIFHKSVQLLAYADDIDVVGRTVDAVKDAFLRIEANGRRLGLEVTGSSEKGREILITILVFSTKFCKDFGPKGARSFSELMMESLTKKYVKFVDHFSFLIDGKFYIETAVEMYNGSFPCDSCGRMYKRRSSMLFHKKHECGKEAQFACPHCNYKAKLKHHLKYHYHSKHLNKIFVDILSYISR</sequence>
<dbReference type="InterPro" id="IPR013087">
    <property type="entry name" value="Znf_C2H2_type"/>
</dbReference>
<dbReference type="InterPro" id="IPR043502">
    <property type="entry name" value="DNA/RNA_pol_sf"/>
</dbReference>